<feature type="domain" description="Phage tail tape measure protein" evidence="3">
    <location>
        <begin position="125"/>
        <end position="324"/>
    </location>
</feature>
<keyword evidence="2" id="KW-1133">Transmembrane helix</keyword>
<evidence type="ECO:0000256" key="2">
    <source>
        <dbReference type="SAM" id="Phobius"/>
    </source>
</evidence>
<dbReference type="PANTHER" id="PTHR37813:SF1">
    <property type="entry name" value="FELS-2 PROPHAGE PROTEIN"/>
    <property type="match status" value="1"/>
</dbReference>
<dbReference type="PANTHER" id="PTHR37813">
    <property type="entry name" value="FELS-2 PROPHAGE PROTEIN"/>
    <property type="match status" value="1"/>
</dbReference>
<dbReference type="NCBIfam" id="TIGR01760">
    <property type="entry name" value="tape_meas_TP901"/>
    <property type="match status" value="1"/>
</dbReference>
<proteinExistence type="predicted"/>
<feature type="transmembrane region" description="Helical" evidence="2">
    <location>
        <begin position="428"/>
        <end position="452"/>
    </location>
</feature>
<reference evidence="4 5" key="1">
    <citation type="submission" date="2018-09" db="EMBL/GenBank/DDBJ databases">
        <title>Metagenome Assembled Genomes from an Advanced Water Purification Facility.</title>
        <authorList>
            <person name="Stamps B.W."/>
            <person name="Spear J.R."/>
        </authorList>
    </citation>
    <scope>NUCLEOTIDE SEQUENCE [LARGE SCALE GENOMIC DNA]</scope>
    <source>
        <strain evidence="4">Bin_63_2</strain>
    </source>
</reference>
<evidence type="ECO:0000313" key="4">
    <source>
        <dbReference type="EMBL" id="TXG78822.1"/>
    </source>
</evidence>
<feature type="transmembrane region" description="Helical" evidence="2">
    <location>
        <begin position="464"/>
        <end position="482"/>
    </location>
</feature>
<sequence>MALNYAVQLSMIDRMTAPLKGLTQQWQRTGEAIKQVDKQTASFDRARDVSGLFTNMGGMDSTLIRSANLTVVGAGAVSLGKRISNALQEPLDVAMEFEATLSKVQALTRLDTNDNAQRAKLDALREQAKLLGDTTSFSASQAADAQSFLAMAGFDPDKIMASMPGMLSLAKAGGTELARTADIASNVLSGFGMAANQMTRLSDVMAYTFSSSNVNMEMLGETMKYVAPVASKAGASLEQVAAMSGMLGDVGIQGSMAGTALRAAFIRMADPPKEAAKALKALGVSAKDNRGNMREVTDVMLDLNRSMGKLPDGKRLEYVSSIFGQEAAAAMMELVSNADKLDSRFKEIDRSAGGAADRIAKVMGQNLKGQKDEMLSALEGLYITIGDMLIPIVSKGYGKITGFIRRIQGWINKNKDLAQTIVQLGSQLGGAVMMFGVTAMALASVTTAATGLKLGLQSVLPHLSILRVAGGLAFAGLIYGVYQADRVLPILSQHFPMLGNWLEQRLPAAVQRFKNAWSIFKGMQAGDQQFASLSTLKKTQILLQTTFGLTPFILFDQLLDRVQAHWQRLYTQLSAQLPVL</sequence>
<dbReference type="InterPro" id="IPR010090">
    <property type="entry name" value="Phage_tape_meas"/>
</dbReference>
<feature type="non-terminal residue" evidence="4">
    <location>
        <position position="580"/>
    </location>
</feature>
<evidence type="ECO:0000256" key="1">
    <source>
        <dbReference type="ARBA" id="ARBA00022612"/>
    </source>
</evidence>
<evidence type="ECO:0000259" key="3">
    <source>
        <dbReference type="Pfam" id="PF10145"/>
    </source>
</evidence>
<keyword evidence="2" id="KW-0812">Transmembrane</keyword>
<keyword evidence="2" id="KW-0472">Membrane</keyword>
<dbReference type="Proteomes" id="UP000321026">
    <property type="component" value="Unassembled WGS sequence"/>
</dbReference>
<comment type="caution">
    <text evidence="4">The sequence shown here is derived from an EMBL/GenBank/DDBJ whole genome shotgun (WGS) entry which is preliminary data.</text>
</comment>
<dbReference type="AlphaFoldDB" id="A0A5C7JCR9"/>
<dbReference type="Pfam" id="PF10145">
    <property type="entry name" value="PhageMin_Tail"/>
    <property type="match status" value="1"/>
</dbReference>
<evidence type="ECO:0000313" key="5">
    <source>
        <dbReference type="Proteomes" id="UP000321026"/>
    </source>
</evidence>
<dbReference type="EMBL" id="SSDS01000005">
    <property type="protein sequence ID" value="TXG78822.1"/>
    <property type="molecule type" value="Genomic_DNA"/>
</dbReference>
<accession>A0A5C7JCR9</accession>
<gene>
    <name evidence="4" type="ORF">E6Q11_00295</name>
</gene>
<protein>
    <submittedName>
        <fullName evidence="4">Phage tail tape measure protein</fullName>
    </submittedName>
</protein>
<keyword evidence="1" id="KW-1188">Viral release from host cell</keyword>
<name>A0A5C7JCR9_9BACT</name>
<organism evidence="4 5">
    <name type="scientific">Candidatus Dojkabacteria bacterium</name>
    <dbReference type="NCBI Taxonomy" id="2099670"/>
    <lineage>
        <taxon>Bacteria</taxon>
        <taxon>Candidatus Dojkabacteria</taxon>
    </lineage>
</organism>